<dbReference type="Proteomes" id="UP001271007">
    <property type="component" value="Unassembled WGS sequence"/>
</dbReference>
<comment type="caution">
    <text evidence="2">The sequence shown here is derived from an EMBL/GenBank/DDBJ whole genome shotgun (WGS) entry which is preliminary data.</text>
</comment>
<dbReference type="AlphaFoldDB" id="A0AAJ0D806"/>
<keyword evidence="3" id="KW-1185">Reference proteome</keyword>
<accession>A0AAJ0D806</accession>
<evidence type="ECO:0000313" key="3">
    <source>
        <dbReference type="Proteomes" id="UP001271007"/>
    </source>
</evidence>
<feature type="region of interest" description="Disordered" evidence="1">
    <location>
        <begin position="1"/>
        <end position="22"/>
    </location>
</feature>
<gene>
    <name evidence="2" type="ORF">LTR09_010140</name>
</gene>
<sequence length="317" mass="36545">MDDSKSIPGYARPTKSSTGRQKTIQSIMENRGSRTSWQARTSDTSKAGCNTTVTIVRWETYRGFSASTIASRSRAGNQRPFRFTALPAELRNQVYEYLDIEHPRHYQAAMPRSRELIFQHYTAFNILVDGNHLESLRKWLRIIGPFDRDRLARNPNVCIRIVQPRGRGEPFCQYDDRNPFLTIYRIDFSRAAHGSGVDVNLAPGAEVHPRLSRWFSATLEIRRDGADDIVERKWQHFGHQLKATDVRQVRKAMDVGLAGWTQDGEIGEDVSALLKVEGRYENHIDLYMADQTLFDLMRWGLQRWRHVMAIHGMVVRG</sequence>
<reference evidence="2" key="1">
    <citation type="submission" date="2023-04" db="EMBL/GenBank/DDBJ databases">
        <title>Black Yeasts Isolated from many extreme environments.</title>
        <authorList>
            <person name="Coleine C."/>
            <person name="Stajich J.E."/>
            <person name="Selbmann L."/>
        </authorList>
    </citation>
    <scope>NUCLEOTIDE SEQUENCE</scope>
    <source>
        <strain evidence="2">CCFEE 5312</strain>
    </source>
</reference>
<dbReference type="EMBL" id="JAWDJX010000048">
    <property type="protein sequence ID" value="KAK3048476.1"/>
    <property type="molecule type" value="Genomic_DNA"/>
</dbReference>
<evidence type="ECO:0000256" key="1">
    <source>
        <dbReference type="SAM" id="MobiDB-lite"/>
    </source>
</evidence>
<name>A0AAJ0D806_9PEZI</name>
<evidence type="ECO:0000313" key="2">
    <source>
        <dbReference type="EMBL" id="KAK3048476.1"/>
    </source>
</evidence>
<proteinExistence type="predicted"/>
<protein>
    <submittedName>
        <fullName evidence="2">Uncharacterized protein</fullName>
    </submittedName>
</protein>
<organism evidence="2 3">
    <name type="scientific">Extremus antarcticus</name>
    <dbReference type="NCBI Taxonomy" id="702011"/>
    <lineage>
        <taxon>Eukaryota</taxon>
        <taxon>Fungi</taxon>
        <taxon>Dikarya</taxon>
        <taxon>Ascomycota</taxon>
        <taxon>Pezizomycotina</taxon>
        <taxon>Dothideomycetes</taxon>
        <taxon>Dothideomycetidae</taxon>
        <taxon>Mycosphaerellales</taxon>
        <taxon>Extremaceae</taxon>
        <taxon>Extremus</taxon>
    </lineage>
</organism>